<proteinExistence type="predicted"/>
<dbReference type="OrthoDB" id="5297568at2"/>
<dbReference type="EMBL" id="FOQL01000001">
    <property type="protein sequence ID" value="SFH88436.1"/>
    <property type="molecule type" value="Genomic_DNA"/>
</dbReference>
<protein>
    <submittedName>
        <fullName evidence="1">DNA polymerase III, chi subunit</fullName>
    </submittedName>
</protein>
<dbReference type="AlphaFoldDB" id="A0A1I3DP02"/>
<evidence type="ECO:0000313" key="2">
    <source>
        <dbReference type="Proteomes" id="UP000243606"/>
    </source>
</evidence>
<keyword evidence="2" id="KW-1185">Reference proteome</keyword>
<dbReference type="Gene3D" id="3.40.50.10110">
    <property type="entry name" value="DNA polymerase III subunit chi"/>
    <property type="match status" value="1"/>
</dbReference>
<dbReference type="Proteomes" id="UP000243606">
    <property type="component" value="Unassembled WGS sequence"/>
</dbReference>
<dbReference type="GO" id="GO:0032298">
    <property type="term" value="P:positive regulation of DNA-templated DNA replication initiation"/>
    <property type="evidence" value="ECO:0007669"/>
    <property type="project" value="TreeGrafter"/>
</dbReference>
<dbReference type="GO" id="GO:0006260">
    <property type="term" value="P:DNA replication"/>
    <property type="evidence" value="ECO:0007669"/>
    <property type="project" value="InterPro"/>
</dbReference>
<organism evidence="1 2">
    <name type="scientific">Pseudomonas guineae</name>
    <dbReference type="NCBI Taxonomy" id="425504"/>
    <lineage>
        <taxon>Bacteria</taxon>
        <taxon>Pseudomonadati</taxon>
        <taxon>Pseudomonadota</taxon>
        <taxon>Gammaproteobacteria</taxon>
        <taxon>Pseudomonadales</taxon>
        <taxon>Pseudomonadaceae</taxon>
        <taxon>Pseudomonas</taxon>
    </lineage>
</organism>
<reference evidence="2" key="1">
    <citation type="submission" date="2016-10" db="EMBL/GenBank/DDBJ databases">
        <authorList>
            <person name="Varghese N."/>
            <person name="Submissions S."/>
        </authorList>
    </citation>
    <scope>NUCLEOTIDE SEQUENCE [LARGE SCALE GENOMIC DNA]</scope>
    <source>
        <strain evidence="2">LMG 24016</strain>
    </source>
</reference>
<gene>
    <name evidence="1" type="ORF">SAMN05216206_0622</name>
</gene>
<dbReference type="PANTHER" id="PTHR38767:SF1">
    <property type="entry name" value="DNA POLYMERASE III SUBUNIT CHI"/>
    <property type="match status" value="1"/>
</dbReference>
<dbReference type="SUPFAM" id="SSF102400">
    <property type="entry name" value="DNA polymerase III chi subunit"/>
    <property type="match status" value="1"/>
</dbReference>
<name>A0A1I3DP02_9PSED</name>
<dbReference type="PANTHER" id="PTHR38767">
    <property type="entry name" value="DNA POLYMERASE III SUBUNIT CHI"/>
    <property type="match status" value="1"/>
</dbReference>
<evidence type="ECO:0000313" key="1">
    <source>
        <dbReference type="EMBL" id="SFH88436.1"/>
    </source>
</evidence>
<dbReference type="GO" id="GO:0003887">
    <property type="term" value="F:DNA-directed DNA polymerase activity"/>
    <property type="evidence" value="ECO:0007669"/>
    <property type="project" value="InterPro"/>
</dbReference>
<dbReference type="GO" id="GO:0003677">
    <property type="term" value="F:DNA binding"/>
    <property type="evidence" value="ECO:0007669"/>
    <property type="project" value="InterPro"/>
</dbReference>
<sequence>MPRIEFYVLSTAVPGDRLRAACQLAMKAWRASLPVFLRGNDDAQCAELDELLWRFKAESFVPHNLYQDEADAPVAIGLDQEPASTQGILINLGSTLSPQVERFSRVIEIVNQEPDLLTACRENFRSYRQRGYDPKRVEL</sequence>
<dbReference type="InterPro" id="IPR036768">
    <property type="entry name" value="PolIII_chi_sf"/>
</dbReference>
<dbReference type="InterPro" id="IPR007459">
    <property type="entry name" value="DNA_pol3_chi"/>
</dbReference>
<dbReference type="STRING" id="425504.SAMN05216206_0622"/>
<accession>A0A1I3DP02</accession>
<dbReference type="RefSeq" id="WP_090239425.1">
    <property type="nucleotide sequence ID" value="NZ_FOQL01000001.1"/>
</dbReference>
<dbReference type="Pfam" id="PF04364">
    <property type="entry name" value="DNA_pol3_chi"/>
    <property type="match status" value="1"/>
</dbReference>